<dbReference type="Pfam" id="PF19877">
    <property type="entry name" value="DUF6350"/>
    <property type="match status" value="1"/>
</dbReference>
<evidence type="ECO:0000256" key="2">
    <source>
        <dbReference type="SAM" id="Phobius"/>
    </source>
</evidence>
<dbReference type="Proteomes" id="UP001595867">
    <property type="component" value="Unassembled WGS sequence"/>
</dbReference>
<feature type="region of interest" description="Disordered" evidence="1">
    <location>
        <begin position="27"/>
        <end position="64"/>
    </location>
</feature>
<evidence type="ECO:0000313" key="4">
    <source>
        <dbReference type="Proteomes" id="UP001595867"/>
    </source>
</evidence>
<dbReference type="RefSeq" id="WP_378066537.1">
    <property type="nucleotide sequence ID" value="NZ_JBHSBL010000012.1"/>
</dbReference>
<organism evidence="3 4">
    <name type="scientific">Actinoplanes subglobosus</name>
    <dbReference type="NCBI Taxonomy" id="1547892"/>
    <lineage>
        <taxon>Bacteria</taxon>
        <taxon>Bacillati</taxon>
        <taxon>Actinomycetota</taxon>
        <taxon>Actinomycetes</taxon>
        <taxon>Micromonosporales</taxon>
        <taxon>Micromonosporaceae</taxon>
        <taxon>Actinoplanes</taxon>
    </lineage>
</organism>
<dbReference type="EMBL" id="JBHSBL010000012">
    <property type="protein sequence ID" value="MFC4065514.1"/>
    <property type="molecule type" value="Genomic_DNA"/>
</dbReference>
<protein>
    <submittedName>
        <fullName evidence="3">DUF6350 family protein</fullName>
    </submittedName>
</protein>
<sequence>MSSTTDRPSGSEDPFAVAEALQSVVRDTAAIDRQRPAAAPEDRPTEAIPAGDRPAGIAPDDEGRHDTVVVDDAMLGRRETVRVPLQRRPPQGGGAPLPVAALFATTWAALITYLPVAAVIGLARTLEGSGGLVAAAHAGLAGWLLGHGVPVGTSIGPLALAPLLLTVLVIWRLNRAGLHVTRAIGARRSGSFGRALLVGVAVGTAYALIGVLAAQLTDGRGTEISTGRAASHFLALGLAGALLGALRGTGAVSTLARRLPPALRHGIRTGLVAAFLIVGAGAVVGGLAVALGGAQAAEIIANYRTGVAGQAGITLISIGYAVNASIWVAAYLLGPGFAIGTDTAVRLTEVTLGPPPMVPLIAGLPEGPIGAAGTVLLALPVIAGTVAGWTLTQRLRFGRESAWRHARRKSKGKVAVADAEPPWLLVVASSLLAGPVAGLVLAALAWASGGALGSGRLSQIGPDPVQTGIVATIVVAVAVSLGASATRAFRRR</sequence>
<gene>
    <name evidence="3" type="ORF">ACFO0C_11275</name>
</gene>
<feature type="compositionally biased region" description="Basic and acidic residues" evidence="1">
    <location>
        <begin position="29"/>
        <end position="45"/>
    </location>
</feature>
<feature type="transmembrane region" description="Helical" evidence="2">
    <location>
        <begin position="195"/>
        <end position="217"/>
    </location>
</feature>
<feature type="transmembrane region" description="Helical" evidence="2">
    <location>
        <begin position="467"/>
        <end position="489"/>
    </location>
</feature>
<feature type="transmembrane region" description="Helical" evidence="2">
    <location>
        <begin position="369"/>
        <end position="391"/>
    </location>
</feature>
<evidence type="ECO:0000313" key="3">
    <source>
        <dbReference type="EMBL" id="MFC4065514.1"/>
    </source>
</evidence>
<accession>A0ABV8IRA7</accession>
<comment type="caution">
    <text evidence="3">The sequence shown here is derived from an EMBL/GenBank/DDBJ whole genome shotgun (WGS) entry which is preliminary data.</text>
</comment>
<feature type="transmembrane region" description="Helical" evidence="2">
    <location>
        <begin position="99"/>
        <end position="123"/>
    </location>
</feature>
<keyword evidence="2" id="KW-0472">Membrane</keyword>
<reference evidence="4" key="1">
    <citation type="journal article" date="2019" name="Int. J. Syst. Evol. Microbiol.">
        <title>The Global Catalogue of Microorganisms (GCM) 10K type strain sequencing project: providing services to taxonomists for standard genome sequencing and annotation.</title>
        <authorList>
            <consortium name="The Broad Institute Genomics Platform"/>
            <consortium name="The Broad Institute Genome Sequencing Center for Infectious Disease"/>
            <person name="Wu L."/>
            <person name="Ma J."/>
        </authorList>
    </citation>
    <scope>NUCLEOTIDE SEQUENCE [LARGE SCALE GENOMIC DNA]</scope>
    <source>
        <strain evidence="4">TBRC 5832</strain>
    </source>
</reference>
<feature type="transmembrane region" description="Helical" evidence="2">
    <location>
        <begin position="155"/>
        <end position="174"/>
    </location>
</feature>
<dbReference type="InterPro" id="IPR045931">
    <property type="entry name" value="DUF6350"/>
</dbReference>
<proteinExistence type="predicted"/>
<feature type="transmembrane region" description="Helical" evidence="2">
    <location>
        <begin position="270"/>
        <end position="294"/>
    </location>
</feature>
<keyword evidence="2" id="KW-1133">Transmembrane helix</keyword>
<feature type="transmembrane region" description="Helical" evidence="2">
    <location>
        <begin position="423"/>
        <end position="447"/>
    </location>
</feature>
<keyword evidence="2" id="KW-0812">Transmembrane</keyword>
<name>A0ABV8IRA7_9ACTN</name>
<keyword evidence="4" id="KW-1185">Reference proteome</keyword>
<feature type="transmembrane region" description="Helical" evidence="2">
    <location>
        <begin position="130"/>
        <end position="149"/>
    </location>
</feature>
<evidence type="ECO:0000256" key="1">
    <source>
        <dbReference type="SAM" id="MobiDB-lite"/>
    </source>
</evidence>